<reference evidence="3 4" key="1">
    <citation type="submission" date="2016-10" db="EMBL/GenBank/DDBJ databases">
        <authorList>
            <person name="de Groot N.N."/>
        </authorList>
    </citation>
    <scope>NUCLEOTIDE SEQUENCE [LARGE SCALE GENOMIC DNA]</scope>
    <source>
        <strain evidence="3 4">DSM 18180</strain>
    </source>
</reference>
<dbReference type="RefSeq" id="WP_317041232.1">
    <property type="nucleotide sequence ID" value="NZ_FPKV01000002.1"/>
</dbReference>
<dbReference type="PROSITE" id="PS51898">
    <property type="entry name" value="TYR_RECOMBINASE"/>
    <property type="match status" value="1"/>
</dbReference>
<dbReference type="SUPFAM" id="SSF56349">
    <property type="entry name" value="DNA breaking-rejoining enzymes"/>
    <property type="match status" value="1"/>
</dbReference>
<dbReference type="InterPro" id="IPR013762">
    <property type="entry name" value="Integrase-like_cat_sf"/>
</dbReference>
<dbReference type="InterPro" id="IPR002104">
    <property type="entry name" value="Integrase_catalytic"/>
</dbReference>
<feature type="domain" description="Tyr recombinase" evidence="2">
    <location>
        <begin position="1"/>
        <end position="83"/>
    </location>
</feature>
<keyword evidence="4" id="KW-1185">Reference proteome</keyword>
<dbReference type="Gene3D" id="1.10.443.10">
    <property type="entry name" value="Intergrase catalytic core"/>
    <property type="match status" value="1"/>
</dbReference>
<organism evidence="3 4">
    <name type="scientific">Flaviramulus basaltis</name>
    <dbReference type="NCBI Taxonomy" id="369401"/>
    <lineage>
        <taxon>Bacteria</taxon>
        <taxon>Pseudomonadati</taxon>
        <taxon>Bacteroidota</taxon>
        <taxon>Flavobacteriia</taxon>
        <taxon>Flavobacteriales</taxon>
        <taxon>Flavobacteriaceae</taxon>
        <taxon>Flaviramulus</taxon>
    </lineage>
</organism>
<dbReference type="Pfam" id="PF00589">
    <property type="entry name" value="Phage_integrase"/>
    <property type="match status" value="1"/>
</dbReference>
<dbReference type="GO" id="GO:0006310">
    <property type="term" value="P:DNA recombination"/>
    <property type="evidence" value="ECO:0007669"/>
    <property type="project" value="UniProtKB-KW"/>
</dbReference>
<keyword evidence="1" id="KW-0233">DNA recombination</keyword>
<gene>
    <name evidence="3" type="ORF">SAMN05428642_1021141</name>
</gene>
<protein>
    <submittedName>
        <fullName evidence="3">Phage integrase family protein</fullName>
    </submittedName>
</protein>
<accession>A0A1K2IL74</accession>
<dbReference type="Proteomes" id="UP000182544">
    <property type="component" value="Unassembled WGS sequence"/>
</dbReference>
<dbReference type="GO" id="GO:0015074">
    <property type="term" value="P:DNA integration"/>
    <property type="evidence" value="ECO:0007669"/>
    <property type="project" value="InterPro"/>
</dbReference>
<dbReference type="AlphaFoldDB" id="A0A1K2IL74"/>
<evidence type="ECO:0000259" key="2">
    <source>
        <dbReference type="PROSITE" id="PS51898"/>
    </source>
</evidence>
<dbReference type="EMBL" id="FPKV01000002">
    <property type="protein sequence ID" value="SFZ93034.1"/>
    <property type="molecule type" value="Genomic_DNA"/>
</dbReference>
<sequence length="98" mass="11360">MLPLYSNQKVNLYLKEIAKDCSINKNISFHVARHTFATTVMLSNVVPFETVSKLLGHTKLTTTQIYPRVVETKISEDVQNLLMRFERKAQMRMEITES</sequence>
<dbReference type="GO" id="GO:0003677">
    <property type="term" value="F:DNA binding"/>
    <property type="evidence" value="ECO:0007669"/>
    <property type="project" value="InterPro"/>
</dbReference>
<evidence type="ECO:0000313" key="3">
    <source>
        <dbReference type="EMBL" id="SFZ93034.1"/>
    </source>
</evidence>
<proteinExistence type="predicted"/>
<name>A0A1K2IL74_9FLAO</name>
<dbReference type="STRING" id="369401.SAMN05428642_1021141"/>
<evidence type="ECO:0000313" key="4">
    <source>
        <dbReference type="Proteomes" id="UP000182544"/>
    </source>
</evidence>
<dbReference type="InterPro" id="IPR011010">
    <property type="entry name" value="DNA_brk_join_enz"/>
</dbReference>
<evidence type="ECO:0000256" key="1">
    <source>
        <dbReference type="ARBA" id="ARBA00023172"/>
    </source>
</evidence>